<organism evidence="1">
    <name type="scientific">Menopon gallinae</name>
    <name type="common">poultry shaft louse</name>
    <dbReference type="NCBI Taxonomy" id="328185"/>
    <lineage>
        <taxon>Eukaryota</taxon>
        <taxon>Metazoa</taxon>
        <taxon>Ecdysozoa</taxon>
        <taxon>Arthropoda</taxon>
        <taxon>Hexapoda</taxon>
        <taxon>Insecta</taxon>
        <taxon>Pterygota</taxon>
        <taxon>Neoptera</taxon>
        <taxon>Paraneoptera</taxon>
        <taxon>Psocodea</taxon>
        <taxon>Troctomorpha</taxon>
        <taxon>Phthiraptera</taxon>
        <taxon>Amblycera</taxon>
        <taxon>Menoponidae</taxon>
        <taxon>Menopon</taxon>
    </lineage>
</organism>
<evidence type="ECO:0000313" key="1">
    <source>
        <dbReference type="EMBL" id="KAL0266206.1"/>
    </source>
</evidence>
<proteinExistence type="predicted"/>
<reference evidence="1" key="1">
    <citation type="journal article" date="2024" name="Gigascience">
        <title>Chromosome-level genome of the poultry shaft louse Menopon gallinae provides insight into the host-switching and adaptive evolution of parasitic lice.</title>
        <authorList>
            <person name="Xu Y."/>
            <person name="Ma L."/>
            <person name="Liu S."/>
            <person name="Liang Y."/>
            <person name="Liu Q."/>
            <person name="He Z."/>
            <person name="Tian L."/>
            <person name="Duan Y."/>
            <person name="Cai W."/>
            <person name="Li H."/>
            <person name="Song F."/>
        </authorList>
    </citation>
    <scope>NUCLEOTIDE SEQUENCE</scope>
    <source>
        <strain evidence="1">Cailab_2023a</strain>
    </source>
</reference>
<gene>
    <name evidence="1" type="ORF">PYX00_011924</name>
</gene>
<dbReference type="EMBL" id="JARGDH010000006">
    <property type="protein sequence ID" value="KAL0266206.1"/>
    <property type="molecule type" value="Genomic_DNA"/>
</dbReference>
<dbReference type="AlphaFoldDB" id="A0AAW2H8V6"/>
<name>A0AAW2H8V6_9NEOP</name>
<protein>
    <submittedName>
        <fullName evidence="1">Uncharacterized protein</fullName>
    </submittedName>
</protein>
<comment type="caution">
    <text evidence="1">The sequence shown here is derived from an EMBL/GenBank/DDBJ whole genome shotgun (WGS) entry which is preliminary data.</text>
</comment>
<sequence length="123" mass="13722">MVVGLVVFQGLEALKIFLEEKEEALKIFLSLFLAVAEQEHSKTLKEMIYRVTAPKLVATVVVLVKLDKVLVSSKFLPLVLCAKEKEWLLNIPALSVEAEGLKKPKERFASPSILVLKVDKAYA</sequence>
<accession>A0AAW2H8V6</accession>